<dbReference type="Proteomes" id="UP001183535">
    <property type="component" value="Unassembled WGS sequence"/>
</dbReference>
<dbReference type="RefSeq" id="WP_093834917.1">
    <property type="nucleotide sequence ID" value="NZ_JAVRES010000001.1"/>
</dbReference>
<evidence type="ECO:0000313" key="4">
    <source>
        <dbReference type="Proteomes" id="UP001183535"/>
    </source>
</evidence>
<reference evidence="4" key="1">
    <citation type="submission" date="2023-07" db="EMBL/GenBank/DDBJ databases">
        <title>30 novel species of actinomycetes from the DSMZ collection.</title>
        <authorList>
            <person name="Nouioui I."/>
        </authorList>
    </citation>
    <scope>NUCLEOTIDE SEQUENCE [LARGE SCALE GENOMIC DNA]</scope>
    <source>
        <strain evidence="4">DSM 41981</strain>
    </source>
</reference>
<dbReference type="InterPro" id="IPR011761">
    <property type="entry name" value="ATP-grasp"/>
</dbReference>
<keyword evidence="1" id="KW-0067">ATP-binding</keyword>
<accession>A0ABD5EIS8</accession>
<evidence type="ECO:0000259" key="2">
    <source>
        <dbReference type="PROSITE" id="PS50975"/>
    </source>
</evidence>
<keyword evidence="1" id="KW-0547">Nucleotide-binding</keyword>
<dbReference type="GO" id="GO:0005524">
    <property type="term" value="F:ATP binding"/>
    <property type="evidence" value="ECO:0007669"/>
    <property type="project" value="UniProtKB-UniRule"/>
</dbReference>
<protein>
    <recommendedName>
        <fullName evidence="2">ATP-grasp domain-containing protein</fullName>
    </recommendedName>
</protein>
<sequence>MPRQLVIGNATTEYTYQSSVDTFSPKILNKRHAESTRTAWLLREGDVMLTDRPLTAEFLQYLGQTLGLDPGRITFLTHDEEATGSAFLDHPSLLHPAMLERLRATVGPDWVMVPYIHDRTIATLGRRLGLDEEANPSFFAEGGSDIFNSKAFFRAWSGGLGVPVPRGQVTRNRAATAAAVTELLPETGSVIVKQDFSGSGLGNVLFTTDDTLPGIGVSIVHVIAPTTDEGEIDKLLAQSFPTIEQSRDFPAGLRPTEAVVEVYHGGSLTFYSEVLVPGPGREPEVLNWGGMRMEPTWNGFELPPLDLPRAAETEMLVWSSKMAQYLQTTGYRGLVNCDSILTPAGELLFSEVNARVGGCTHVHHAAARVLGPGYMSEYTVLTRNDLSCRDFTALAKAIDNDPLLNGRDGGSGALLLVDDTPYNEVVQYLVYGTTAELAARAEERLQGLPR</sequence>
<organism evidence="3 4">
    <name type="scientific">Streptomyces doudnae</name>
    <dbReference type="NCBI Taxonomy" id="3075536"/>
    <lineage>
        <taxon>Bacteria</taxon>
        <taxon>Bacillati</taxon>
        <taxon>Actinomycetota</taxon>
        <taxon>Actinomycetes</taxon>
        <taxon>Kitasatosporales</taxon>
        <taxon>Streptomycetaceae</taxon>
        <taxon>Streptomyces</taxon>
    </lineage>
</organism>
<dbReference type="EMBL" id="JAVRES010000001">
    <property type="protein sequence ID" value="MDT0433327.1"/>
    <property type="molecule type" value="Genomic_DNA"/>
</dbReference>
<feature type="domain" description="ATP-grasp" evidence="2">
    <location>
        <begin position="154"/>
        <end position="383"/>
    </location>
</feature>
<name>A0ABD5EIS8_9ACTN</name>
<keyword evidence="4" id="KW-1185">Reference proteome</keyword>
<dbReference type="InterPro" id="IPR040754">
    <property type="entry name" value="PreAtp-grasp"/>
</dbReference>
<comment type="caution">
    <text evidence="3">The sequence shown here is derived from an EMBL/GenBank/DDBJ whole genome shotgun (WGS) entry which is preliminary data.</text>
</comment>
<dbReference type="AlphaFoldDB" id="A0ABD5EIS8"/>
<proteinExistence type="predicted"/>
<evidence type="ECO:0000313" key="3">
    <source>
        <dbReference type="EMBL" id="MDT0433327.1"/>
    </source>
</evidence>
<gene>
    <name evidence="3" type="ORF">RM877_01390</name>
</gene>
<evidence type="ECO:0000256" key="1">
    <source>
        <dbReference type="PROSITE-ProRule" id="PRU00409"/>
    </source>
</evidence>
<dbReference type="PROSITE" id="PS50975">
    <property type="entry name" value="ATP_GRASP"/>
    <property type="match status" value="1"/>
</dbReference>
<dbReference type="Pfam" id="PF18604">
    <property type="entry name" value="PreAtp-grasp"/>
    <property type="match status" value="1"/>
</dbReference>
<dbReference type="SUPFAM" id="SSF56059">
    <property type="entry name" value="Glutathione synthetase ATP-binding domain-like"/>
    <property type="match status" value="1"/>
</dbReference>